<sequence>MKTGLVIFAAASLVASQPLQAQDEVPSLLSLEEALEIARANNPGYRQVRNDIELADWGVRQAYGSLLPSASASGGTSWQGAGEQQFGSLTLGDLGFLNQPSYYFSNYFVG</sequence>
<evidence type="ECO:0008006" key="2">
    <source>
        <dbReference type="Google" id="ProtNLM"/>
    </source>
</evidence>
<dbReference type="AlphaFoldDB" id="A0A382AAZ2"/>
<name>A0A382AAZ2_9ZZZZ</name>
<dbReference type="GO" id="GO:0015562">
    <property type="term" value="F:efflux transmembrane transporter activity"/>
    <property type="evidence" value="ECO:0007669"/>
    <property type="project" value="InterPro"/>
</dbReference>
<protein>
    <recommendedName>
        <fullName evidence="2">Transporter</fullName>
    </recommendedName>
</protein>
<dbReference type="SUPFAM" id="SSF56954">
    <property type="entry name" value="Outer membrane efflux proteins (OEP)"/>
    <property type="match status" value="1"/>
</dbReference>
<feature type="non-terminal residue" evidence="1">
    <location>
        <position position="110"/>
    </location>
</feature>
<proteinExistence type="predicted"/>
<organism evidence="1">
    <name type="scientific">marine metagenome</name>
    <dbReference type="NCBI Taxonomy" id="408172"/>
    <lineage>
        <taxon>unclassified sequences</taxon>
        <taxon>metagenomes</taxon>
        <taxon>ecological metagenomes</taxon>
    </lineage>
</organism>
<evidence type="ECO:0000313" key="1">
    <source>
        <dbReference type="EMBL" id="SVA98401.1"/>
    </source>
</evidence>
<accession>A0A382AAZ2</accession>
<dbReference type="EMBL" id="UINC01024553">
    <property type="protein sequence ID" value="SVA98401.1"/>
    <property type="molecule type" value="Genomic_DNA"/>
</dbReference>
<dbReference type="Gene3D" id="1.20.1600.10">
    <property type="entry name" value="Outer membrane efflux proteins (OEP)"/>
    <property type="match status" value="1"/>
</dbReference>
<reference evidence="1" key="1">
    <citation type="submission" date="2018-05" db="EMBL/GenBank/DDBJ databases">
        <authorList>
            <person name="Lanie J.A."/>
            <person name="Ng W.-L."/>
            <person name="Kazmierczak K.M."/>
            <person name="Andrzejewski T.M."/>
            <person name="Davidsen T.M."/>
            <person name="Wayne K.J."/>
            <person name="Tettelin H."/>
            <person name="Glass J.I."/>
            <person name="Rusch D."/>
            <person name="Podicherti R."/>
            <person name="Tsui H.-C.T."/>
            <person name="Winkler M.E."/>
        </authorList>
    </citation>
    <scope>NUCLEOTIDE SEQUENCE</scope>
</reference>
<gene>
    <name evidence="1" type="ORF">METZ01_LOCUS151255</name>
</gene>